<keyword evidence="3" id="KW-1185">Reference proteome</keyword>
<sequence length="102" mass="11232">MPDETTPAADDAELIDDEGQAASDAVDEALAILPSPFDQKPAVEPPSGSVDSSARLPEVFVPAKPFDAPTDKYEPFHWGERDTTGEKRPEDHVRAKYEPLRW</sequence>
<feature type="compositionally biased region" description="Basic and acidic residues" evidence="1">
    <location>
        <begin position="69"/>
        <end position="102"/>
    </location>
</feature>
<dbReference type="EMBL" id="KX621007">
    <property type="protein sequence ID" value="AOT23213.1"/>
    <property type="molecule type" value="Genomic_DNA"/>
</dbReference>
<reference evidence="2 3" key="1">
    <citation type="submission" date="2016-07" db="EMBL/GenBank/DDBJ databases">
        <authorList>
            <person name="Henderson J.H."/>
            <person name="Agbayani G."/>
            <person name="Akanbi A."/>
            <person name="Allen L."/>
            <person name="Anton T."/>
            <person name="Bauer V."/>
            <person name="Benoit R."/>
            <person name="Bhakta Y."/>
            <person name="Binongcal M.A."/>
            <person name="Bobovsky T."/>
            <person name="Bual H."/>
            <person name="Calley B."/>
            <person name="Clark M."/>
            <person name="Conahan B."/>
            <person name="Cone E."/>
            <person name="Dardis C."/>
            <person name="Fangman M."/>
            <person name="Flatgard B."/>
            <person name="Focht K."/>
            <person name="Geraci K."/>
            <person name="Goodwin B."/>
            <person name="Hanson H."/>
            <person name="Hunt G."/>
            <person name="Hutton S."/>
            <person name="Illback M."/>
            <person name="Jamsa A."/>
            <person name="Konzek B."/>
            <person name="Kraus A."/>
            <person name="Kuenzi M."/>
            <person name="Laird K."/>
            <person name="Lieb M."/>
            <person name="MacKenzie A."/>
            <person name="Maurer K."/>
            <person name="Miera M."/>
            <person name="Mishler B."/>
            <person name="Naughton C."/>
            <person name="Nease R."/>
            <person name="Nelson B."/>
            <person name="Nigg N."/>
            <person name="O'Sullivan K."/>
            <person name="Orion I."/>
            <person name="Peterson C."/>
            <person name="Peterson S."/>
            <person name="Roletto M."/>
            <person name="Rush L."/>
            <person name="Schlatter T."/>
            <person name="Seidl R."/>
            <person name="Sevy E."/>
            <person name="Sonderby V."/>
            <person name="Souers H."/>
            <person name="Syvertson H."/>
            <person name="Taggard K."/>
            <person name="Takasugi J."/>
            <person name="Tietge S."/>
            <person name="Vasquez C."/>
            <person name="Velasco R."/>
            <person name="Virk M."/>
            <person name="Vologdin S."/>
            <person name="Wing S."/>
            <person name="Winslow J."/>
            <person name="Young E."/>
            <person name="Cunanan N."/>
            <person name="Dasiuk E."/>
            <person name="Fudge K."/>
            <person name="Murphy A."/>
            <person name="Poxleitner M.K."/>
            <person name="Ettinger A.-S.H."/>
            <person name="Anders K.R."/>
            <person name="Schaff J.E."/>
            <person name="Dashiell C.L."/>
            <person name="Macialek J.A."/>
            <person name="Braun M.A."/>
            <person name="Delesalle V.A."/>
            <person name="Hughes L.E."/>
            <person name="Ware V.C."/>
            <person name="Bradley K.W."/>
            <person name="Barker L.P."/>
            <person name="Asai D.J."/>
            <person name="Bowman C.A."/>
            <person name="Russell D.A."/>
            <person name="Pope W.H."/>
            <person name="Jacobs-Sera D."/>
            <person name="Hendrix R.W."/>
            <person name="Hatfull G.F."/>
        </authorList>
    </citation>
    <scope>NUCLEOTIDE SEQUENCE [LARGE SCALE GENOMIC DNA]</scope>
</reference>
<accession>A0A1D8EQ95</accession>
<feature type="region of interest" description="Disordered" evidence="1">
    <location>
        <begin position="64"/>
        <end position="102"/>
    </location>
</feature>
<dbReference type="Proteomes" id="UP000224956">
    <property type="component" value="Segment"/>
</dbReference>
<evidence type="ECO:0000313" key="2">
    <source>
        <dbReference type="EMBL" id="AOT23213.1"/>
    </source>
</evidence>
<evidence type="ECO:0000256" key="1">
    <source>
        <dbReference type="SAM" id="MobiDB-lite"/>
    </source>
</evidence>
<feature type="region of interest" description="Disordered" evidence="1">
    <location>
        <begin position="36"/>
        <end position="55"/>
    </location>
</feature>
<gene>
    <name evidence="2" type="ORF">SEA_TAQUITO_93</name>
</gene>
<evidence type="ECO:0000313" key="3">
    <source>
        <dbReference type="Proteomes" id="UP000224956"/>
    </source>
</evidence>
<organism evidence="2 3">
    <name type="scientific">Mycobacterium phage Taquito</name>
    <dbReference type="NCBI Taxonomy" id="1897500"/>
    <lineage>
        <taxon>Viruses</taxon>
        <taxon>Duplodnaviria</taxon>
        <taxon>Heunggongvirae</taxon>
        <taxon>Uroviricota</taxon>
        <taxon>Caudoviricetes</taxon>
        <taxon>Weiservirinae</taxon>
        <taxon>Fionnbharthvirus</taxon>
        <taxon>Fionnbharthvirus taquito</taxon>
    </lineage>
</organism>
<protein>
    <submittedName>
        <fullName evidence="2">Uncharacterized protein</fullName>
    </submittedName>
</protein>
<proteinExistence type="predicted"/>
<name>A0A1D8EQ95_9CAUD</name>